<name>A0A317V833_9EURO</name>
<comment type="caution">
    <text evidence="2">The sequence shown here is derived from an EMBL/GenBank/DDBJ whole genome shotgun (WGS) entry which is preliminary data.</text>
</comment>
<evidence type="ECO:0000313" key="2">
    <source>
        <dbReference type="EMBL" id="PWY70215.1"/>
    </source>
</evidence>
<feature type="region of interest" description="Disordered" evidence="1">
    <location>
        <begin position="1"/>
        <end position="26"/>
    </location>
</feature>
<gene>
    <name evidence="2" type="ORF">BO70DRAFT_365520</name>
</gene>
<dbReference type="Proteomes" id="UP000247233">
    <property type="component" value="Unassembled WGS sequence"/>
</dbReference>
<protein>
    <submittedName>
        <fullName evidence="2">Uncharacterized protein</fullName>
    </submittedName>
</protein>
<feature type="compositionally biased region" description="Pro residues" evidence="1">
    <location>
        <begin position="162"/>
        <end position="176"/>
    </location>
</feature>
<evidence type="ECO:0000313" key="3">
    <source>
        <dbReference type="Proteomes" id="UP000247233"/>
    </source>
</evidence>
<sequence length="176" mass="19096">MAMDVVQRSGGGPGGTRSGHQQLKAPSTFIWTSSGYSGSFTPSNGLSLTPALQIPTESAFPKPSWSKEPVSRAVDKGNPTEPCGTGCSIAVWWEQQQQQQQQQQQSVGFCEKANARGRRGETRRDRTTASNWKVTQTASTKATTRHRHLRHQREEPATGLRPPIPPGSPVGPHPMA</sequence>
<dbReference type="RefSeq" id="XP_025395815.1">
    <property type="nucleotide sequence ID" value="XM_025544087.1"/>
</dbReference>
<accession>A0A317V833</accession>
<feature type="region of interest" description="Disordered" evidence="1">
    <location>
        <begin position="58"/>
        <end position="79"/>
    </location>
</feature>
<feature type="region of interest" description="Disordered" evidence="1">
    <location>
        <begin position="113"/>
        <end position="176"/>
    </location>
</feature>
<dbReference type="AlphaFoldDB" id="A0A317V833"/>
<dbReference type="GeneID" id="37066324"/>
<proteinExistence type="predicted"/>
<evidence type="ECO:0000256" key="1">
    <source>
        <dbReference type="SAM" id="MobiDB-lite"/>
    </source>
</evidence>
<keyword evidence="3" id="KW-1185">Reference proteome</keyword>
<feature type="compositionally biased region" description="Basic and acidic residues" evidence="1">
    <location>
        <begin position="118"/>
        <end position="127"/>
    </location>
</feature>
<dbReference type="VEuPathDB" id="FungiDB:BO70DRAFT_365520"/>
<feature type="compositionally biased region" description="Polar residues" evidence="1">
    <location>
        <begin position="129"/>
        <end position="142"/>
    </location>
</feature>
<reference evidence="2 3" key="1">
    <citation type="submission" date="2016-12" db="EMBL/GenBank/DDBJ databases">
        <title>The genomes of Aspergillus section Nigri reveals drivers in fungal speciation.</title>
        <authorList>
            <consortium name="DOE Joint Genome Institute"/>
            <person name="Vesth T.C."/>
            <person name="Nybo J."/>
            <person name="Theobald S."/>
            <person name="Brandl J."/>
            <person name="Frisvad J.C."/>
            <person name="Nielsen K.F."/>
            <person name="Lyhne E.K."/>
            <person name="Kogle M.E."/>
            <person name="Kuo A."/>
            <person name="Riley R."/>
            <person name="Clum A."/>
            <person name="Nolan M."/>
            <person name="Lipzen A."/>
            <person name="Salamov A."/>
            <person name="Henrissat B."/>
            <person name="Wiebenga A."/>
            <person name="De Vries R.P."/>
            <person name="Grigoriev I.V."/>
            <person name="Mortensen U.H."/>
            <person name="Andersen M.R."/>
            <person name="Baker S.E."/>
        </authorList>
    </citation>
    <scope>NUCLEOTIDE SEQUENCE [LARGE SCALE GENOMIC DNA]</scope>
    <source>
        <strain evidence="2 3">CBS 117.55</strain>
    </source>
</reference>
<dbReference type="EMBL" id="MSFL01000031">
    <property type="protein sequence ID" value="PWY70215.1"/>
    <property type="molecule type" value="Genomic_DNA"/>
</dbReference>
<organism evidence="2 3">
    <name type="scientific">Aspergillus heteromorphus CBS 117.55</name>
    <dbReference type="NCBI Taxonomy" id="1448321"/>
    <lineage>
        <taxon>Eukaryota</taxon>
        <taxon>Fungi</taxon>
        <taxon>Dikarya</taxon>
        <taxon>Ascomycota</taxon>
        <taxon>Pezizomycotina</taxon>
        <taxon>Eurotiomycetes</taxon>
        <taxon>Eurotiomycetidae</taxon>
        <taxon>Eurotiales</taxon>
        <taxon>Aspergillaceae</taxon>
        <taxon>Aspergillus</taxon>
        <taxon>Aspergillus subgen. Circumdati</taxon>
    </lineage>
</organism>